<organism evidence="1 2">
    <name type="scientific">Camelliibacillus cellulosilyticus</name>
    <dbReference type="NCBI Taxonomy" id="2174486"/>
    <lineage>
        <taxon>Bacteria</taxon>
        <taxon>Bacillati</taxon>
        <taxon>Bacillota</taxon>
        <taxon>Bacilli</taxon>
        <taxon>Bacillales</taxon>
        <taxon>Sporolactobacillaceae</taxon>
        <taxon>Camelliibacillus</taxon>
    </lineage>
</organism>
<dbReference type="RefSeq" id="WP_376846216.1">
    <property type="nucleotide sequence ID" value="NZ_JBHSFW010000005.1"/>
</dbReference>
<reference evidence="2" key="1">
    <citation type="journal article" date="2019" name="Int. J. Syst. Evol. Microbiol.">
        <title>The Global Catalogue of Microorganisms (GCM) 10K type strain sequencing project: providing services to taxonomists for standard genome sequencing and annotation.</title>
        <authorList>
            <consortium name="The Broad Institute Genomics Platform"/>
            <consortium name="The Broad Institute Genome Sequencing Center for Infectious Disease"/>
            <person name="Wu L."/>
            <person name="Ma J."/>
        </authorList>
    </citation>
    <scope>NUCLEOTIDE SEQUENCE [LARGE SCALE GENOMIC DNA]</scope>
    <source>
        <strain evidence="2">CGMCC 1.16306</strain>
    </source>
</reference>
<evidence type="ECO:0000313" key="1">
    <source>
        <dbReference type="EMBL" id="MFC4619118.1"/>
    </source>
</evidence>
<evidence type="ECO:0000313" key="2">
    <source>
        <dbReference type="Proteomes" id="UP001596022"/>
    </source>
</evidence>
<gene>
    <name evidence="1" type="primary">paaB</name>
    <name evidence="1" type="ORF">ACFO4N_10370</name>
</gene>
<dbReference type="InterPro" id="IPR009359">
    <property type="entry name" value="PaaB"/>
</dbReference>
<accession>A0ABV9GLU0</accession>
<dbReference type="EMBL" id="JBHSFW010000005">
    <property type="protein sequence ID" value="MFC4619118.1"/>
    <property type="molecule type" value="Genomic_DNA"/>
</dbReference>
<dbReference type="Pfam" id="PF06243">
    <property type="entry name" value="PaaB"/>
    <property type="match status" value="1"/>
</dbReference>
<protein>
    <submittedName>
        <fullName evidence="1">1,2-phenylacetyl-CoA epoxidase subunit PaaB</fullName>
    </submittedName>
</protein>
<dbReference type="Proteomes" id="UP001596022">
    <property type="component" value="Unassembled WGS sequence"/>
</dbReference>
<comment type="caution">
    <text evidence="1">The sequence shown here is derived from an EMBL/GenBank/DDBJ whole genome shotgun (WGS) entry which is preliminary data.</text>
</comment>
<dbReference type="NCBIfam" id="TIGR02157">
    <property type="entry name" value="PA_CoA_Oxy2"/>
    <property type="match status" value="1"/>
</dbReference>
<name>A0ABV9GLU0_9BACL</name>
<proteinExistence type="predicted"/>
<keyword evidence="2" id="KW-1185">Reference proteome</keyword>
<sequence>MEAHGAQFYEEYEVFSRKKDGMPLEHRFSLLAPNKEMAMILAKENFFRREPIADLWVVKRTDIREMTQSERERFGRLEKDYRETKGYADLNARWRAFREKNGGEGSANDDAGV</sequence>
<dbReference type="Gene3D" id="3.10.20.520">
    <property type="entry name" value="Phenylacetic acid degradation B"/>
    <property type="match status" value="1"/>
</dbReference>
<dbReference type="InterPro" id="IPR038693">
    <property type="entry name" value="PaaB_sf"/>
</dbReference>